<feature type="domain" description="HTH cro/C1-type" evidence="1">
    <location>
        <begin position="14"/>
        <end position="69"/>
    </location>
</feature>
<dbReference type="InterPro" id="IPR001387">
    <property type="entry name" value="Cro/C1-type_HTH"/>
</dbReference>
<proteinExistence type="predicted"/>
<dbReference type="RefSeq" id="WP_151626070.1">
    <property type="nucleotide sequence ID" value="NZ_CP043030.1"/>
</dbReference>
<name>A0A5P6VWA6_PSEXY</name>
<organism evidence="2 3">
    <name type="scientific">Pseudobutyrivibrio xylanivorans</name>
    <dbReference type="NCBI Taxonomy" id="185007"/>
    <lineage>
        <taxon>Bacteria</taxon>
        <taxon>Bacillati</taxon>
        <taxon>Bacillota</taxon>
        <taxon>Clostridia</taxon>
        <taxon>Lachnospirales</taxon>
        <taxon>Lachnospiraceae</taxon>
        <taxon>Pseudobutyrivibrio</taxon>
    </lineage>
</organism>
<evidence type="ECO:0000259" key="1">
    <source>
        <dbReference type="PROSITE" id="PS50943"/>
    </source>
</evidence>
<dbReference type="Pfam" id="PF01381">
    <property type="entry name" value="HTH_3"/>
    <property type="match status" value="1"/>
</dbReference>
<gene>
    <name evidence="2" type="ORF">FXF36_15930</name>
</gene>
<sequence length="206" mass="23931">MKDKDLRKMIGSRIKQRRTELNLHQKYIAEKMDVNTSTIQRYEAGTIDNTKKLILEGLADALHVSVEWLKGETDEYETDITDKRDLQIRDLMGRLSVSDKEELSDEQFAFSKDLLIYILSEYELFLDSFKFGCTNYKNDKQNKDIAKAMGIDSVKEYNEIMFLREVTHSINAYNDIADVIRLYSKSPEKASERLANLMADFGSDEE</sequence>
<dbReference type="Gene3D" id="1.10.260.40">
    <property type="entry name" value="lambda repressor-like DNA-binding domains"/>
    <property type="match status" value="1"/>
</dbReference>
<protein>
    <submittedName>
        <fullName evidence="2">Helix-turn-helix transcriptional regulator</fullName>
    </submittedName>
</protein>
<dbReference type="AlphaFoldDB" id="A0A5P6VWA6"/>
<accession>A0A5P6VWA6</accession>
<evidence type="ECO:0000313" key="3">
    <source>
        <dbReference type="Proteomes" id="UP000327030"/>
    </source>
</evidence>
<dbReference type="SMART" id="SM00530">
    <property type="entry name" value="HTH_XRE"/>
    <property type="match status" value="1"/>
</dbReference>
<reference evidence="3" key="1">
    <citation type="submission" date="2019-08" db="EMBL/GenBank/DDBJ databases">
        <title>Complete Genome Sequence of the Polysaccharide-Degrading Rumen Bacterium Pseudobutyrivibrio xylanivorans MA3014.</title>
        <authorList>
            <person name="Palevich N."/>
            <person name="Maclean P.H."/>
            <person name="Kelly W.J."/>
            <person name="Leahy S.C."/>
            <person name="Rakonjac J."/>
            <person name="Attwood G.T."/>
        </authorList>
    </citation>
    <scope>NUCLEOTIDE SEQUENCE [LARGE SCALE GENOMIC DNA]</scope>
    <source>
        <strain evidence="3">MA3014</strain>
    </source>
</reference>
<dbReference type="GO" id="GO:0003677">
    <property type="term" value="F:DNA binding"/>
    <property type="evidence" value="ECO:0007669"/>
    <property type="project" value="InterPro"/>
</dbReference>
<dbReference type="OrthoDB" id="1768373at2"/>
<dbReference type="SUPFAM" id="SSF47413">
    <property type="entry name" value="lambda repressor-like DNA-binding domains"/>
    <property type="match status" value="1"/>
</dbReference>
<evidence type="ECO:0000313" key="2">
    <source>
        <dbReference type="EMBL" id="QFJ56401.1"/>
    </source>
</evidence>
<dbReference type="KEGG" id="pxv:FXF36_15930"/>
<dbReference type="Proteomes" id="UP000327030">
    <property type="component" value="Chromosome PxyII"/>
</dbReference>
<dbReference type="EMBL" id="CP043030">
    <property type="protein sequence ID" value="QFJ56401.1"/>
    <property type="molecule type" value="Genomic_DNA"/>
</dbReference>
<dbReference type="InterPro" id="IPR010982">
    <property type="entry name" value="Lambda_DNA-bd_dom_sf"/>
</dbReference>
<dbReference type="CDD" id="cd00093">
    <property type="entry name" value="HTH_XRE"/>
    <property type="match status" value="1"/>
</dbReference>
<dbReference type="PROSITE" id="PS50943">
    <property type="entry name" value="HTH_CROC1"/>
    <property type="match status" value="1"/>
</dbReference>